<evidence type="ECO:0000313" key="1">
    <source>
        <dbReference type="EMBL" id="OGF21359.1"/>
    </source>
</evidence>
<reference evidence="1 2" key="1">
    <citation type="journal article" date="2016" name="Nat. Commun.">
        <title>Thousands of microbial genomes shed light on interconnected biogeochemical processes in an aquifer system.</title>
        <authorList>
            <person name="Anantharaman K."/>
            <person name="Brown C.T."/>
            <person name="Hug L.A."/>
            <person name="Sharon I."/>
            <person name="Castelle C.J."/>
            <person name="Probst A.J."/>
            <person name="Thomas B.C."/>
            <person name="Singh A."/>
            <person name="Wilkins M.J."/>
            <person name="Karaoz U."/>
            <person name="Brodie E.L."/>
            <person name="Williams K.H."/>
            <person name="Hubbard S.S."/>
            <person name="Banfield J.F."/>
        </authorList>
    </citation>
    <scope>NUCLEOTIDE SEQUENCE [LARGE SCALE GENOMIC DNA]</scope>
</reference>
<dbReference type="Proteomes" id="UP000178323">
    <property type="component" value="Unassembled WGS sequence"/>
</dbReference>
<dbReference type="AlphaFoldDB" id="A0A1F5S3X2"/>
<proteinExistence type="predicted"/>
<evidence type="ECO:0000313" key="2">
    <source>
        <dbReference type="Proteomes" id="UP000178323"/>
    </source>
</evidence>
<protein>
    <submittedName>
        <fullName evidence="1">Uncharacterized protein</fullName>
    </submittedName>
</protein>
<accession>A0A1F5S3X2</accession>
<dbReference type="EMBL" id="MFFS01000064">
    <property type="protein sequence ID" value="OGF21359.1"/>
    <property type="molecule type" value="Genomic_DNA"/>
</dbReference>
<sequence length="63" mass="7429">MKIRKTNKQLRTPCKKKVKLPFELPIKFTKAQIKTFDELGAELIYLYGSYAQGYTHPMSDKEY</sequence>
<name>A0A1F5S3X2_9BACT</name>
<gene>
    <name evidence="1" type="ORF">A2Y83_02545</name>
</gene>
<comment type="caution">
    <text evidence="1">The sequence shown here is derived from an EMBL/GenBank/DDBJ whole genome shotgun (WGS) entry which is preliminary data.</text>
</comment>
<organism evidence="1 2">
    <name type="scientific">Candidatus Falkowbacteria bacterium RBG_13_39_14</name>
    <dbReference type="NCBI Taxonomy" id="1797985"/>
    <lineage>
        <taxon>Bacteria</taxon>
        <taxon>Candidatus Falkowiibacteriota</taxon>
    </lineage>
</organism>